<keyword evidence="7" id="KW-0808">Transferase</keyword>
<keyword evidence="8" id="KW-0663">Pyridoxal phosphate</keyword>
<dbReference type="GO" id="GO:0030170">
    <property type="term" value="F:pyridoxal phosphate binding"/>
    <property type="evidence" value="ECO:0007669"/>
    <property type="project" value="InterPro"/>
</dbReference>
<dbReference type="EC" id="2.6.1.9" evidence="4"/>
<keyword evidence="5" id="KW-0032">Aminotransferase</keyword>
<evidence type="ECO:0000256" key="10">
    <source>
        <dbReference type="ARBA" id="ARBA00030262"/>
    </source>
</evidence>
<evidence type="ECO:0000256" key="8">
    <source>
        <dbReference type="ARBA" id="ARBA00022898"/>
    </source>
</evidence>
<comment type="catalytic activity">
    <reaction evidence="11">
        <text>L-histidinol phosphate + 2-oxoglutarate = 3-(imidazol-4-yl)-2-oxopropyl phosphate + L-glutamate</text>
        <dbReference type="Rhea" id="RHEA:23744"/>
        <dbReference type="ChEBI" id="CHEBI:16810"/>
        <dbReference type="ChEBI" id="CHEBI:29985"/>
        <dbReference type="ChEBI" id="CHEBI:57766"/>
        <dbReference type="ChEBI" id="CHEBI:57980"/>
        <dbReference type="EC" id="2.6.1.9"/>
    </reaction>
</comment>
<evidence type="ECO:0000256" key="3">
    <source>
        <dbReference type="ARBA" id="ARBA00008392"/>
    </source>
</evidence>
<dbReference type="GO" id="GO:0000105">
    <property type="term" value="P:L-histidine biosynthetic process"/>
    <property type="evidence" value="ECO:0007669"/>
    <property type="project" value="UniProtKB-KW"/>
</dbReference>
<evidence type="ECO:0000256" key="11">
    <source>
        <dbReference type="ARBA" id="ARBA00047481"/>
    </source>
</evidence>
<dbReference type="PANTHER" id="PTHR42885:SF2">
    <property type="entry name" value="HISTIDINOL-PHOSPHATE AMINOTRANSFERASE"/>
    <property type="match status" value="1"/>
</dbReference>
<dbReference type="STRING" id="13370.A0A448YKH3"/>
<dbReference type="SUPFAM" id="SSF53383">
    <property type="entry name" value="PLP-dependent transferases"/>
    <property type="match status" value="1"/>
</dbReference>
<dbReference type="Pfam" id="PF00155">
    <property type="entry name" value="Aminotran_1_2"/>
    <property type="match status" value="1"/>
</dbReference>
<dbReference type="Proteomes" id="UP000290900">
    <property type="component" value="Unassembled WGS sequence"/>
</dbReference>
<feature type="domain" description="Aminotransferase class I/classII large" evidence="12">
    <location>
        <begin position="29"/>
        <end position="394"/>
    </location>
</feature>
<evidence type="ECO:0000256" key="1">
    <source>
        <dbReference type="ARBA" id="ARBA00001933"/>
    </source>
</evidence>
<dbReference type="CDD" id="cd00609">
    <property type="entry name" value="AAT_like"/>
    <property type="match status" value="1"/>
</dbReference>
<protein>
    <recommendedName>
        <fullName evidence="4">histidinol-phosphate transaminase</fullName>
        <ecNumber evidence="4">2.6.1.9</ecNumber>
    </recommendedName>
    <alternativeName>
        <fullName evidence="10">Imidazole acetol-phosphate transaminase</fullName>
    </alternativeName>
</protein>
<evidence type="ECO:0000256" key="6">
    <source>
        <dbReference type="ARBA" id="ARBA00022605"/>
    </source>
</evidence>
<dbReference type="InterPro" id="IPR015422">
    <property type="entry name" value="PyrdxlP-dep_Trfase_small"/>
</dbReference>
<proteinExistence type="inferred from homology"/>
<dbReference type="AlphaFoldDB" id="A0A448YKH3"/>
<dbReference type="InterPro" id="IPR004839">
    <property type="entry name" value="Aminotransferase_I/II_large"/>
</dbReference>
<dbReference type="InterPro" id="IPR005861">
    <property type="entry name" value="HisP_aminotrans"/>
</dbReference>
<organism evidence="13 14">
    <name type="scientific">Brettanomyces naardenensis</name>
    <name type="common">Yeast</name>
    <dbReference type="NCBI Taxonomy" id="13370"/>
    <lineage>
        <taxon>Eukaryota</taxon>
        <taxon>Fungi</taxon>
        <taxon>Dikarya</taxon>
        <taxon>Ascomycota</taxon>
        <taxon>Saccharomycotina</taxon>
        <taxon>Pichiomycetes</taxon>
        <taxon>Pichiales</taxon>
        <taxon>Pichiaceae</taxon>
        <taxon>Brettanomyces</taxon>
    </lineage>
</organism>
<dbReference type="PROSITE" id="PS00599">
    <property type="entry name" value="AA_TRANSFER_CLASS_2"/>
    <property type="match status" value="1"/>
</dbReference>
<comment type="pathway">
    <text evidence="2">Amino-acid biosynthesis; L-histidine biosynthesis; L-histidine from 5-phospho-alpha-D-ribose 1-diphosphate: step 7/9.</text>
</comment>
<dbReference type="Gene3D" id="3.40.640.10">
    <property type="entry name" value="Type I PLP-dependent aspartate aminotransferase-like (Major domain)"/>
    <property type="match status" value="1"/>
</dbReference>
<name>A0A448YKH3_BRENA</name>
<dbReference type="InterPro" id="IPR015424">
    <property type="entry name" value="PyrdxlP-dep_Trfase"/>
</dbReference>
<comment type="cofactor">
    <cofactor evidence="1">
        <name>pyridoxal 5'-phosphate</name>
        <dbReference type="ChEBI" id="CHEBI:597326"/>
    </cofactor>
</comment>
<evidence type="ECO:0000259" key="12">
    <source>
        <dbReference type="Pfam" id="PF00155"/>
    </source>
</evidence>
<accession>A0A448YKH3</accession>
<dbReference type="InterPro" id="IPR001917">
    <property type="entry name" value="Aminotrans_II_pyridoxalP_BS"/>
</dbReference>
<dbReference type="GO" id="GO:0004400">
    <property type="term" value="F:histidinol-phosphate transaminase activity"/>
    <property type="evidence" value="ECO:0007669"/>
    <property type="project" value="UniProtKB-EC"/>
</dbReference>
<keyword evidence="14" id="KW-1185">Reference proteome</keyword>
<evidence type="ECO:0000313" key="13">
    <source>
        <dbReference type="EMBL" id="VEU21407.1"/>
    </source>
</evidence>
<evidence type="ECO:0000256" key="4">
    <source>
        <dbReference type="ARBA" id="ARBA00012748"/>
    </source>
</evidence>
<evidence type="ECO:0000256" key="7">
    <source>
        <dbReference type="ARBA" id="ARBA00022679"/>
    </source>
</evidence>
<dbReference type="NCBIfam" id="TIGR01141">
    <property type="entry name" value="hisC"/>
    <property type="match status" value="1"/>
</dbReference>
<keyword evidence="6" id="KW-0028">Amino-acid biosynthesis</keyword>
<dbReference type="InterPro" id="IPR015421">
    <property type="entry name" value="PyrdxlP-dep_Trfase_major"/>
</dbReference>
<gene>
    <name evidence="13" type="ORF">BRENAR_LOCUS2140</name>
</gene>
<reference evidence="13 14" key="1">
    <citation type="submission" date="2018-12" db="EMBL/GenBank/DDBJ databases">
        <authorList>
            <person name="Tiukova I."/>
            <person name="Dainat J."/>
        </authorList>
    </citation>
    <scope>NUCLEOTIDE SEQUENCE [LARGE SCALE GENOMIC DNA]</scope>
</reference>
<evidence type="ECO:0000256" key="9">
    <source>
        <dbReference type="ARBA" id="ARBA00023102"/>
    </source>
</evidence>
<evidence type="ECO:0000256" key="2">
    <source>
        <dbReference type="ARBA" id="ARBA00005011"/>
    </source>
</evidence>
<dbReference type="EMBL" id="CAACVR010000012">
    <property type="protein sequence ID" value="VEU21407.1"/>
    <property type="molecule type" value="Genomic_DNA"/>
</dbReference>
<comment type="similarity">
    <text evidence="3">Belongs to the class-II pyridoxal-phosphate-dependent aminotransferase family.</text>
</comment>
<dbReference type="InParanoid" id="A0A448YKH3"/>
<evidence type="ECO:0000313" key="14">
    <source>
        <dbReference type="Proteomes" id="UP000290900"/>
    </source>
</evidence>
<dbReference type="HAMAP" id="MF_01023">
    <property type="entry name" value="HisC_aminotrans_2"/>
    <property type="match status" value="1"/>
</dbReference>
<dbReference type="OrthoDB" id="2015537at2759"/>
<dbReference type="FunCoup" id="A0A448YKH3">
    <property type="interactions" value="211"/>
</dbReference>
<dbReference type="PANTHER" id="PTHR42885">
    <property type="entry name" value="HISTIDINOL-PHOSPHATE AMINOTRANSFERASE-RELATED"/>
    <property type="match status" value="1"/>
</dbReference>
<sequence>MTFDITKIARPNILTLEPYRCARDDFQEGILLDANENTYGPTLKNISSEESALGLNRYPDPHQIALKKQICAYRNSEAEKPGSLVKIPTDSNGKSQGLTAANLCLGVGSDEGIDILIRACVKPGVEKVMICPPTYGMYSICCVVNDVEIVKVPLELDTFQIQPEKILDQLRKDPDIKLIYITSPGNPTAQLIKQSLILQVLKGIEELSWNGLLLLDEAYIDFAPSGSSMSVLVNKHKNLAVMQTFSKAFGLAGIRLGITYSTPEVSILLNSMKYPYNISNITSSIALRATTEGSLNNMKHVVGTIIEQRAIVLEKILKINGVGRNVGGTDSNFILIELLNKDGKPDNKVAHEVYSRLATERHVVVRFRGSELGCTGCLRITIGTPAENEKLLEEFETVLTDVNK</sequence>
<dbReference type="Gene3D" id="3.90.1150.10">
    <property type="entry name" value="Aspartate Aminotransferase, domain 1"/>
    <property type="match status" value="1"/>
</dbReference>
<keyword evidence="9" id="KW-0368">Histidine biosynthesis</keyword>
<evidence type="ECO:0000256" key="5">
    <source>
        <dbReference type="ARBA" id="ARBA00022576"/>
    </source>
</evidence>